<dbReference type="EMBL" id="CM026433">
    <property type="protein sequence ID" value="KAG0554878.1"/>
    <property type="molecule type" value="Genomic_DNA"/>
</dbReference>
<feature type="non-terminal residue" evidence="1">
    <location>
        <position position="214"/>
    </location>
</feature>
<dbReference type="Proteomes" id="UP000822688">
    <property type="component" value="Chromosome 12"/>
</dbReference>
<feature type="non-terminal residue" evidence="1">
    <location>
        <position position="1"/>
    </location>
</feature>
<name>A0A8T0GAM2_CERPU</name>
<protein>
    <submittedName>
        <fullName evidence="1">Uncharacterized protein</fullName>
    </submittedName>
</protein>
<comment type="caution">
    <text evidence="1">The sequence shown here is derived from an EMBL/GenBank/DDBJ whole genome shotgun (WGS) entry which is preliminary data.</text>
</comment>
<proteinExistence type="predicted"/>
<reference evidence="1" key="1">
    <citation type="submission" date="2020-06" db="EMBL/GenBank/DDBJ databases">
        <title>WGS assembly of Ceratodon purpureus strain R40.</title>
        <authorList>
            <person name="Carey S.B."/>
            <person name="Jenkins J."/>
            <person name="Shu S."/>
            <person name="Lovell J.T."/>
            <person name="Sreedasyam A."/>
            <person name="Maumus F."/>
            <person name="Tiley G.P."/>
            <person name="Fernandez-Pozo N."/>
            <person name="Barry K."/>
            <person name="Chen C."/>
            <person name="Wang M."/>
            <person name="Lipzen A."/>
            <person name="Daum C."/>
            <person name="Saski C.A."/>
            <person name="Payton A.C."/>
            <person name="Mcbreen J.C."/>
            <person name="Conrad R.E."/>
            <person name="Kollar L.M."/>
            <person name="Olsson S."/>
            <person name="Huttunen S."/>
            <person name="Landis J.B."/>
            <person name="Wickett N.J."/>
            <person name="Johnson M.G."/>
            <person name="Rensing S.A."/>
            <person name="Grimwood J."/>
            <person name="Schmutz J."/>
            <person name="Mcdaniel S.F."/>
        </authorList>
    </citation>
    <scope>NUCLEOTIDE SEQUENCE</scope>
    <source>
        <strain evidence="1">R40</strain>
    </source>
</reference>
<evidence type="ECO:0000313" key="2">
    <source>
        <dbReference type="Proteomes" id="UP000822688"/>
    </source>
</evidence>
<keyword evidence="2" id="KW-1185">Reference proteome</keyword>
<gene>
    <name evidence="1" type="ORF">KC19_12G127300</name>
</gene>
<accession>A0A8T0GAM2</accession>
<organism evidence="1 2">
    <name type="scientific">Ceratodon purpureus</name>
    <name type="common">Fire moss</name>
    <name type="synonym">Dicranum purpureum</name>
    <dbReference type="NCBI Taxonomy" id="3225"/>
    <lineage>
        <taxon>Eukaryota</taxon>
        <taxon>Viridiplantae</taxon>
        <taxon>Streptophyta</taxon>
        <taxon>Embryophyta</taxon>
        <taxon>Bryophyta</taxon>
        <taxon>Bryophytina</taxon>
        <taxon>Bryopsida</taxon>
        <taxon>Dicranidae</taxon>
        <taxon>Pseudoditrichales</taxon>
        <taxon>Ditrichaceae</taxon>
        <taxon>Ceratodon</taxon>
    </lineage>
</organism>
<sequence length="214" mass="24852">DSPPFPKDKRFGGLPLKACTKLALQQMEKVLAKGTKFETLQAEYNFELLKQLATNRSTRAYTFARNYAALKGLRSPKNVVCDMESTPRQTERFRNTLLKYPWFETLINLIHFNGRRPNTSEMHILDLIRFVLRTQDKFDATDYCNMIRTLELKRLDVNSLSVHRALDFIKESIHITEMDIIGGLLESKVTRLPYWLEAREGLVGKAKRNLETNI</sequence>
<dbReference type="AlphaFoldDB" id="A0A8T0GAM2"/>
<evidence type="ECO:0000313" key="1">
    <source>
        <dbReference type="EMBL" id="KAG0554878.1"/>
    </source>
</evidence>